<dbReference type="Pfam" id="PF01678">
    <property type="entry name" value="DAP_epimerase"/>
    <property type="match status" value="2"/>
</dbReference>
<comment type="caution">
    <text evidence="10">The sequence shown here is derived from an EMBL/GenBank/DDBJ whole genome shotgun (WGS) entry which is preliminary data.</text>
</comment>
<accession>A0ABX5FCZ4</accession>
<evidence type="ECO:0000256" key="3">
    <source>
        <dbReference type="ARBA" id="ARBA00013080"/>
    </source>
</evidence>
<dbReference type="EC" id="5.1.1.7" evidence="3 8"/>
<reference evidence="10 11" key="1">
    <citation type="journal article" date="2017" name="Front. Microbiol.">
        <title>Genome of Ca. Pandoraea novymonadis, an Endosymbiotic Bacterium of the Trypanosomatid Novymonas esmeraldas.</title>
        <authorList>
            <person name="Kostygov A.Y."/>
            <person name="Butenko A."/>
            <person name="Nenarokova A."/>
            <person name="Tashyreva D."/>
            <person name="Flegontov P."/>
            <person name="Lukes J."/>
            <person name="Yurchenko V."/>
        </authorList>
    </citation>
    <scope>NUCLEOTIDE SEQUENCE [LARGE SCALE GENOMIC DNA]</scope>
    <source>
        <strain evidence="10 11">E262</strain>
    </source>
</reference>
<feature type="binding site" evidence="8">
    <location>
        <position position="166"/>
    </location>
    <ligand>
        <name>substrate</name>
    </ligand>
</feature>
<keyword evidence="5 8" id="KW-0457">Lysine biosynthesis</keyword>
<protein>
    <recommendedName>
        <fullName evidence="3 8">Diaminopimelate epimerase</fullName>
        <shortName evidence="8">DAP epimerase</shortName>
        <ecNumber evidence="3 8">5.1.1.7</ecNumber>
    </recommendedName>
    <alternativeName>
        <fullName evidence="8">PLP-independent amino acid racemase</fullName>
    </alternativeName>
</protein>
<sequence>MKLKFTKMHGTGNDFVVINGIHQTINFSSEQWRALADRHFGIGADQLLLVESSKLDDVDFRYRIFNADGTEVEHCGNGARCFLKFVRERGLTNKCSVRVQVQQGVIILTMREDGQVNVDMGVPKLTPSEIPFDASDLTGRQEGADTLWPLVIRDKTVWVSVVSMGNPHAVQVVENIDTEPVEFDGPLIEGHLRFQKGVNAGFLEIVDYHRARLRVHERGVGETLACGTGACAAAVAGIRRGLLMTPVTIEMYGGALVIDWDGGQGAVVMRGPAVTVFEGEIDLADVERQYACSA</sequence>
<dbReference type="HAMAP" id="MF_00197">
    <property type="entry name" value="DAP_epimerase"/>
    <property type="match status" value="1"/>
</dbReference>
<feature type="active site" description="Proton donor" evidence="8">
    <location>
        <position position="75"/>
    </location>
</feature>
<gene>
    <name evidence="8 10" type="primary">dapF</name>
    <name evidence="10" type="ORF">BZL35_00852</name>
</gene>
<dbReference type="InterPro" id="IPR001653">
    <property type="entry name" value="DAP_epimerase_DapF"/>
</dbReference>
<feature type="binding site" evidence="8">
    <location>
        <begin position="76"/>
        <end position="77"/>
    </location>
    <ligand>
        <name>substrate</name>
    </ligand>
</feature>
<feature type="binding site" evidence="8">
    <location>
        <begin position="217"/>
        <end position="218"/>
    </location>
    <ligand>
        <name>substrate</name>
    </ligand>
</feature>
<comment type="subunit">
    <text evidence="8">Homodimer.</text>
</comment>
<feature type="binding site" evidence="8">
    <location>
        <position position="13"/>
    </location>
    <ligand>
        <name>substrate</name>
    </ligand>
</feature>
<evidence type="ECO:0000256" key="8">
    <source>
        <dbReference type="HAMAP-Rule" id="MF_00197"/>
    </source>
</evidence>
<evidence type="ECO:0000313" key="11">
    <source>
        <dbReference type="Proteomes" id="UP000242660"/>
    </source>
</evidence>
<keyword evidence="4 8" id="KW-0028">Amino-acid biosynthesis</keyword>
<dbReference type="PROSITE" id="PS01326">
    <property type="entry name" value="DAP_EPIMERASE"/>
    <property type="match status" value="1"/>
</dbReference>
<evidence type="ECO:0000313" key="10">
    <source>
        <dbReference type="EMBL" id="PSB91635.1"/>
    </source>
</evidence>
<evidence type="ECO:0000256" key="5">
    <source>
        <dbReference type="ARBA" id="ARBA00023154"/>
    </source>
</evidence>
<keyword evidence="6 8" id="KW-0413">Isomerase</keyword>
<feature type="active site" evidence="9">
    <location>
        <position position="75"/>
    </location>
</feature>
<organism evidence="10 11">
    <name type="scientific">Candidatus Pandoraea novymonadis</name>
    <dbReference type="NCBI Taxonomy" id="1808959"/>
    <lineage>
        <taxon>Bacteria</taxon>
        <taxon>Pseudomonadati</taxon>
        <taxon>Pseudomonadota</taxon>
        <taxon>Betaproteobacteria</taxon>
        <taxon>Burkholderiales</taxon>
        <taxon>Burkholderiaceae</taxon>
        <taxon>Pandoraea</taxon>
    </lineage>
</organism>
<evidence type="ECO:0000256" key="2">
    <source>
        <dbReference type="ARBA" id="ARBA00010219"/>
    </source>
</evidence>
<feature type="binding site" evidence="8">
    <location>
        <position position="66"/>
    </location>
    <ligand>
        <name>substrate</name>
    </ligand>
</feature>
<feature type="active site" description="Proton acceptor" evidence="8">
    <location>
        <position position="226"/>
    </location>
</feature>
<comment type="catalytic activity">
    <reaction evidence="7 8">
        <text>(2S,6S)-2,6-diaminopimelate = meso-2,6-diaminopimelate</text>
        <dbReference type="Rhea" id="RHEA:15393"/>
        <dbReference type="ChEBI" id="CHEBI:57609"/>
        <dbReference type="ChEBI" id="CHEBI:57791"/>
        <dbReference type="EC" id="5.1.1.7"/>
    </reaction>
</comment>
<dbReference type="NCBIfam" id="TIGR00652">
    <property type="entry name" value="DapF"/>
    <property type="match status" value="1"/>
</dbReference>
<feature type="binding site" evidence="8">
    <location>
        <position position="46"/>
    </location>
    <ligand>
        <name>substrate</name>
    </ligand>
</feature>
<feature type="binding site" evidence="8">
    <location>
        <position position="199"/>
    </location>
    <ligand>
        <name>substrate</name>
    </ligand>
</feature>
<comment type="function">
    <text evidence="8">Catalyzes the stereoinversion of LL-2,6-diaminopimelate (L,L-DAP) to meso-diaminopimelate (meso-DAP), a precursor of L-lysine and an essential component of the bacterial peptidoglycan.</text>
</comment>
<name>A0ABX5FCZ4_9BURK</name>
<dbReference type="InterPro" id="IPR018510">
    <property type="entry name" value="DAP_epimerase_AS"/>
</dbReference>
<dbReference type="Proteomes" id="UP000242660">
    <property type="component" value="Unassembled WGS sequence"/>
</dbReference>
<dbReference type="Gene3D" id="3.10.310.10">
    <property type="entry name" value="Diaminopimelate Epimerase, Chain A, domain 1"/>
    <property type="match status" value="2"/>
</dbReference>
<keyword evidence="11" id="KW-1185">Reference proteome</keyword>
<proteinExistence type="inferred from homology"/>
<comment type="similarity">
    <text evidence="2 8">Belongs to the diaminopimelate epimerase family.</text>
</comment>
<evidence type="ECO:0000256" key="6">
    <source>
        <dbReference type="ARBA" id="ARBA00023235"/>
    </source>
</evidence>
<evidence type="ECO:0000256" key="4">
    <source>
        <dbReference type="ARBA" id="ARBA00022605"/>
    </source>
</evidence>
<dbReference type="EMBL" id="MUHY01000003">
    <property type="protein sequence ID" value="PSB91635.1"/>
    <property type="molecule type" value="Genomic_DNA"/>
</dbReference>
<dbReference type="RefSeq" id="WP_106182990.1">
    <property type="nucleotide sequence ID" value="NZ_MUHY01000003.1"/>
</dbReference>
<feature type="site" description="Could be important to modulate the pK values of the two catalytic cysteine residues" evidence="8">
    <location>
        <position position="168"/>
    </location>
</feature>
<evidence type="ECO:0000256" key="9">
    <source>
        <dbReference type="PROSITE-ProRule" id="PRU10125"/>
    </source>
</evidence>
<dbReference type="PANTHER" id="PTHR31689:SF0">
    <property type="entry name" value="DIAMINOPIMELATE EPIMERASE"/>
    <property type="match status" value="1"/>
</dbReference>
<dbReference type="PANTHER" id="PTHR31689">
    <property type="entry name" value="DIAMINOPIMELATE EPIMERASE, CHLOROPLASTIC"/>
    <property type="match status" value="1"/>
</dbReference>
<keyword evidence="8" id="KW-0963">Cytoplasm</keyword>
<feature type="binding site" evidence="8">
    <location>
        <begin position="227"/>
        <end position="228"/>
    </location>
    <ligand>
        <name>substrate</name>
    </ligand>
</feature>
<feature type="site" description="Could be important to modulate the pK values of the two catalytic cysteine residues" evidence="8">
    <location>
        <position position="217"/>
    </location>
</feature>
<comment type="subcellular location">
    <subcellularLocation>
        <location evidence="8">Cytoplasm</location>
    </subcellularLocation>
</comment>
<evidence type="ECO:0000256" key="1">
    <source>
        <dbReference type="ARBA" id="ARBA00005196"/>
    </source>
</evidence>
<comment type="pathway">
    <text evidence="1 8">Amino-acid biosynthesis; L-lysine biosynthesis via DAP pathway; DL-2,6-diaminopimelate from LL-2,6-diaminopimelate: step 1/1.</text>
</comment>
<dbReference type="SUPFAM" id="SSF54506">
    <property type="entry name" value="Diaminopimelate epimerase-like"/>
    <property type="match status" value="1"/>
</dbReference>
<evidence type="ECO:0000256" key="7">
    <source>
        <dbReference type="ARBA" id="ARBA00051712"/>
    </source>
</evidence>